<evidence type="ECO:0000313" key="7">
    <source>
        <dbReference type="EMBL" id="MBB5204460.1"/>
    </source>
</evidence>
<name>A0A840S7N9_9BURK</name>
<evidence type="ECO:0000256" key="4">
    <source>
        <dbReference type="ARBA" id="ARBA00022517"/>
    </source>
</evidence>
<accession>A0A840S7N9</accession>
<dbReference type="Pfam" id="PF02620">
    <property type="entry name" value="YceD"/>
    <property type="match status" value="1"/>
</dbReference>
<protein>
    <recommendedName>
        <fullName evidence="3">Large ribosomal RNA subunit accumulation protein YceD</fullName>
    </recommendedName>
    <alternativeName>
        <fullName evidence="5">23S rRNA accumulation protein YceD</fullName>
    </alternativeName>
</protein>
<comment type="caution">
    <text evidence="7">The sequence shown here is derived from an EMBL/GenBank/DDBJ whole genome shotgun (WGS) entry which is preliminary data.</text>
</comment>
<evidence type="ECO:0000313" key="8">
    <source>
        <dbReference type="Proteomes" id="UP000554837"/>
    </source>
</evidence>
<comment type="similarity">
    <text evidence="2">Belongs to the DUF177 domain family.</text>
</comment>
<dbReference type="AlphaFoldDB" id="A0A840S7N9"/>
<dbReference type="OrthoDB" id="5297600at2"/>
<keyword evidence="4" id="KW-0690">Ribosome biogenesis</keyword>
<dbReference type="Proteomes" id="UP000554837">
    <property type="component" value="Unassembled WGS sequence"/>
</dbReference>
<dbReference type="GO" id="GO:0042254">
    <property type="term" value="P:ribosome biogenesis"/>
    <property type="evidence" value="ECO:0007669"/>
    <property type="project" value="UniProtKB-KW"/>
</dbReference>
<evidence type="ECO:0000256" key="2">
    <source>
        <dbReference type="ARBA" id="ARBA00010740"/>
    </source>
</evidence>
<evidence type="ECO:0000256" key="3">
    <source>
        <dbReference type="ARBA" id="ARBA00015716"/>
    </source>
</evidence>
<organism evidence="7 8">
    <name type="scientific">Inhella inkyongensis</name>
    <dbReference type="NCBI Taxonomy" id="392593"/>
    <lineage>
        <taxon>Bacteria</taxon>
        <taxon>Pseudomonadati</taxon>
        <taxon>Pseudomonadota</taxon>
        <taxon>Betaproteobacteria</taxon>
        <taxon>Burkholderiales</taxon>
        <taxon>Sphaerotilaceae</taxon>
        <taxon>Inhella</taxon>
    </lineage>
</organism>
<dbReference type="InterPro" id="IPR003772">
    <property type="entry name" value="YceD"/>
</dbReference>
<evidence type="ECO:0000256" key="1">
    <source>
        <dbReference type="ARBA" id="ARBA00002868"/>
    </source>
</evidence>
<dbReference type="InterPro" id="IPR039255">
    <property type="entry name" value="YceD_bac"/>
</dbReference>
<sequence>MKAELNWKPERLDVEAFAKQGARLAGEWPASELTRWVESNLPDQALVPVQWTLTGEWRKSVGAAPEVWLHLDVGAAARLCCQRCLQAFEQQIRFERAFRFVRDEATALELDPEAEEDLLVLSRSFDARELVEDELLLALPIVPMHDDCEPPPIPQGEPEPEQQAEVKPNPFAVLAALRAEPKK</sequence>
<comment type="function">
    <text evidence="1">Plays a role in synthesis, processing and/or stability of 23S rRNA.</text>
</comment>
<reference evidence="7 8" key="1">
    <citation type="submission" date="2020-08" db="EMBL/GenBank/DDBJ databases">
        <title>Genomic Encyclopedia of Type Strains, Phase IV (KMG-IV): sequencing the most valuable type-strain genomes for metagenomic binning, comparative biology and taxonomic classification.</title>
        <authorList>
            <person name="Goeker M."/>
        </authorList>
    </citation>
    <scope>NUCLEOTIDE SEQUENCE [LARGE SCALE GENOMIC DNA]</scope>
    <source>
        <strain evidence="7 8">DSM 23958</strain>
    </source>
</reference>
<proteinExistence type="inferred from homology"/>
<dbReference type="GO" id="GO:0005829">
    <property type="term" value="C:cytosol"/>
    <property type="evidence" value="ECO:0007669"/>
    <property type="project" value="TreeGrafter"/>
</dbReference>
<dbReference type="EMBL" id="JACHHO010000002">
    <property type="protein sequence ID" value="MBB5204460.1"/>
    <property type="molecule type" value="Genomic_DNA"/>
</dbReference>
<keyword evidence="8" id="KW-1185">Reference proteome</keyword>
<feature type="region of interest" description="Disordered" evidence="6">
    <location>
        <begin position="147"/>
        <end position="167"/>
    </location>
</feature>
<evidence type="ECO:0000256" key="5">
    <source>
        <dbReference type="ARBA" id="ARBA00031841"/>
    </source>
</evidence>
<dbReference type="PANTHER" id="PTHR38099:SF1">
    <property type="entry name" value="LARGE RIBOSOMAL RNA SUBUNIT ACCUMULATION PROTEIN YCED"/>
    <property type="match status" value="1"/>
</dbReference>
<dbReference type="PANTHER" id="PTHR38099">
    <property type="entry name" value="LARGE RIBOSOMAL RNA SUBUNIT ACCUMULATION PROTEIN YCED"/>
    <property type="match status" value="1"/>
</dbReference>
<dbReference type="RefSeq" id="WP_138855866.1">
    <property type="nucleotide sequence ID" value="NZ_CP040709.1"/>
</dbReference>
<evidence type="ECO:0000256" key="6">
    <source>
        <dbReference type="SAM" id="MobiDB-lite"/>
    </source>
</evidence>
<gene>
    <name evidence="7" type="ORF">HNQ51_001774</name>
</gene>